<keyword evidence="5 7" id="KW-0560">Oxidoreductase</keyword>
<comment type="subcellular location">
    <subcellularLocation>
        <location evidence="7">Cytoplasm</location>
    </subcellularLocation>
</comment>
<dbReference type="InterPro" id="IPR012134">
    <property type="entry name" value="Glu-5-SA_DH"/>
</dbReference>
<gene>
    <name evidence="7" type="primary">proA</name>
    <name evidence="9" type="ORF">EKD02_04075</name>
    <name evidence="8" type="ORF">GJ685_07050</name>
</gene>
<comment type="function">
    <text evidence="7">Catalyzes the NADPH-dependent reduction of L-glutamate 5-phosphate into L-glutamate 5-semialdehyde and phosphate. The product spontaneously undergoes cyclization to form 1-pyrroline-5-carboxylate.</text>
</comment>
<evidence type="ECO:0000256" key="5">
    <source>
        <dbReference type="ARBA" id="ARBA00023002"/>
    </source>
</evidence>
<dbReference type="PANTHER" id="PTHR11063">
    <property type="entry name" value="GLUTAMATE SEMIALDEHYDE DEHYDROGENASE"/>
    <property type="match status" value="1"/>
</dbReference>
<reference evidence="9 10" key="1">
    <citation type="submission" date="2018-12" db="EMBL/GenBank/DDBJ databases">
        <authorList>
            <person name="Lunina O.N."/>
            <person name="Grouzdev D.S."/>
            <person name="Gorlenko V.M."/>
            <person name="Savvichev A.S."/>
        </authorList>
    </citation>
    <scope>NUCLEOTIDE SEQUENCE [LARGE SCALE GENOMIC DNA]</scope>
    <source>
        <strain evidence="9 10">BrKhr-17</strain>
    </source>
</reference>
<proteinExistence type="inferred from homology"/>
<dbReference type="GO" id="GO:0005737">
    <property type="term" value="C:cytoplasm"/>
    <property type="evidence" value="ECO:0007669"/>
    <property type="project" value="UniProtKB-SubCell"/>
</dbReference>
<evidence type="ECO:0000256" key="2">
    <source>
        <dbReference type="ARBA" id="ARBA00022605"/>
    </source>
</evidence>
<dbReference type="GO" id="GO:0004350">
    <property type="term" value="F:glutamate-5-semialdehyde dehydrogenase activity"/>
    <property type="evidence" value="ECO:0007669"/>
    <property type="project" value="UniProtKB-UniRule"/>
</dbReference>
<sequence>MSMNLKETIILKLDEVRTASRTLVTLTDSTINEVLLDLAGRIAPNAAAILEANHKDLERMEKTNPMYDRLLLNEKRLEGIAADIRNVASLPSPLDMTLEERTLENGLRLRKASVPMGVIGIIYEARPNVTFDVFALSLKSGNATVLKGGSDADASNRAIVELIHSVLSDHNLSPDTLYLLPSEREAATVMMGAVGKIDMIIPRGSQALINHVRNTAKVPVIETGAGIVHTYFDKSGELEMGKEIVLNAKTRRPSVCNALDTLIIHSERLGDLSELCRPLAEHQVIIFADERAYLSLLASYPEQLLQHAEPEHFGTEFLSLKLSVKTVDTLDDALEHIAAYSSQHSEAVITEDPAVKAEFFKRVDAAVVYANTSTAFTDGAQFGLGAEIGISTQKLHARGPMALRELTTYKWMIEGDGQTRPA</sequence>
<dbReference type="InterPro" id="IPR016161">
    <property type="entry name" value="Ald_DH/histidinol_DH"/>
</dbReference>
<comment type="similarity">
    <text evidence="7">Belongs to the gamma-glutamyl phosphate reductase family.</text>
</comment>
<dbReference type="EMBL" id="WUBZ01000022">
    <property type="protein sequence ID" value="MWV54823.1"/>
    <property type="molecule type" value="Genomic_DNA"/>
</dbReference>
<evidence type="ECO:0000313" key="10">
    <source>
        <dbReference type="Proteomes" id="UP000279908"/>
    </source>
</evidence>
<evidence type="ECO:0000313" key="8">
    <source>
        <dbReference type="EMBL" id="MWV54823.1"/>
    </source>
</evidence>
<evidence type="ECO:0000313" key="11">
    <source>
        <dbReference type="Proteomes" id="UP000489351"/>
    </source>
</evidence>
<dbReference type="NCBIfam" id="TIGR00407">
    <property type="entry name" value="proA"/>
    <property type="match status" value="1"/>
</dbReference>
<dbReference type="RefSeq" id="WP_126342178.1">
    <property type="nucleotide sequence ID" value="NZ_CP041698.1"/>
</dbReference>
<dbReference type="CDD" id="cd07079">
    <property type="entry name" value="ALDH_F18-19_ProA-GPR"/>
    <property type="match status" value="1"/>
</dbReference>
<dbReference type="EC" id="1.2.1.41" evidence="7"/>
<dbReference type="AlphaFoldDB" id="A0A432AVB7"/>
<dbReference type="Gene3D" id="3.40.605.10">
    <property type="entry name" value="Aldehyde Dehydrogenase, Chain A, domain 1"/>
    <property type="match status" value="1"/>
</dbReference>
<evidence type="ECO:0000256" key="1">
    <source>
        <dbReference type="ARBA" id="ARBA00004985"/>
    </source>
</evidence>
<evidence type="ECO:0000256" key="7">
    <source>
        <dbReference type="HAMAP-Rule" id="MF_00412"/>
    </source>
</evidence>
<dbReference type="InterPro" id="IPR020593">
    <property type="entry name" value="G-glutamylP_reductase_CS"/>
</dbReference>
<name>A0A432AVB7_CHLPH</name>
<evidence type="ECO:0000313" key="9">
    <source>
        <dbReference type="EMBL" id="RTY38858.1"/>
    </source>
</evidence>
<keyword evidence="11" id="KW-1185">Reference proteome</keyword>
<dbReference type="SUPFAM" id="SSF53720">
    <property type="entry name" value="ALDH-like"/>
    <property type="match status" value="1"/>
</dbReference>
<accession>A0A432AVB7</accession>
<dbReference type="InterPro" id="IPR016163">
    <property type="entry name" value="Ald_DH_C"/>
</dbReference>
<dbReference type="Proteomes" id="UP000489351">
    <property type="component" value="Unassembled WGS sequence"/>
</dbReference>
<evidence type="ECO:0000256" key="4">
    <source>
        <dbReference type="ARBA" id="ARBA00022857"/>
    </source>
</evidence>
<dbReference type="PROSITE" id="PS01223">
    <property type="entry name" value="PROA"/>
    <property type="match status" value="1"/>
</dbReference>
<dbReference type="PIRSF" id="PIRSF000151">
    <property type="entry name" value="GPR"/>
    <property type="match status" value="1"/>
</dbReference>
<dbReference type="InterPro" id="IPR000965">
    <property type="entry name" value="GPR_dom"/>
</dbReference>
<dbReference type="GO" id="GO:0050661">
    <property type="term" value="F:NADP binding"/>
    <property type="evidence" value="ECO:0007669"/>
    <property type="project" value="InterPro"/>
</dbReference>
<dbReference type="GO" id="GO:0055129">
    <property type="term" value="P:L-proline biosynthetic process"/>
    <property type="evidence" value="ECO:0007669"/>
    <property type="project" value="UniProtKB-UniRule"/>
</dbReference>
<comment type="caution">
    <text evidence="9">The sequence shown here is derived from an EMBL/GenBank/DDBJ whole genome shotgun (WGS) entry which is preliminary data.</text>
</comment>
<comment type="catalytic activity">
    <reaction evidence="6 7">
        <text>L-glutamate 5-semialdehyde + phosphate + NADP(+) = L-glutamyl 5-phosphate + NADPH + H(+)</text>
        <dbReference type="Rhea" id="RHEA:19541"/>
        <dbReference type="ChEBI" id="CHEBI:15378"/>
        <dbReference type="ChEBI" id="CHEBI:43474"/>
        <dbReference type="ChEBI" id="CHEBI:57783"/>
        <dbReference type="ChEBI" id="CHEBI:58066"/>
        <dbReference type="ChEBI" id="CHEBI:58274"/>
        <dbReference type="ChEBI" id="CHEBI:58349"/>
        <dbReference type="EC" id="1.2.1.41"/>
    </reaction>
</comment>
<dbReference type="NCBIfam" id="NF001221">
    <property type="entry name" value="PRK00197.1"/>
    <property type="match status" value="1"/>
</dbReference>
<keyword evidence="2 7" id="KW-0028">Amino-acid biosynthesis</keyword>
<keyword evidence="4 7" id="KW-0521">NADP</keyword>
<protein>
    <recommendedName>
        <fullName evidence="7">Gamma-glutamyl phosphate reductase</fullName>
        <shortName evidence="7">GPR</shortName>
        <ecNumber evidence="7">1.2.1.41</ecNumber>
    </recommendedName>
    <alternativeName>
        <fullName evidence="7">Glutamate-5-semialdehyde dehydrogenase</fullName>
    </alternativeName>
    <alternativeName>
        <fullName evidence="7">Glutamyl-gamma-semialdehyde dehydrogenase</fullName>
        <shortName evidence="7">GSA dehydrogenase</shortName>
    </alternativeName>
</protein>
<dbReference type="UniPathway" id="UPA00098">
    <property type="reaction ID" value="UER00360"/>
</dbReference>
<keyword evidence="7" id="KW-0963">Cytoplasm</keyword>
<dbReference type="HAMAP" id="MF_00412">
    <property type="entry name" value="ProA"/>
    <property type="match status" value="1"/>
</dbReference>
<dbReference type="EMBL" id="RXYK01000004">
    <property type="protein sequence ID" value="RTY38858.1"/>
    <property type="molecule type" value="Genomic_DNA"/>
</dbReference>
<dbReference type="InterPro" id="IPR016162">
    <property type="entry name" value="Ald_DH_N"/>
</dbReference>
<comment type="pathway">
    <text evidence="1 7">Amino-acid biosynthesis; L-proline biosynthesis; L-glutamate 5-semialdehyde from L-glutamate: step 2/2.</text>
</comment>
<keyword evidence="3 7" id="KW-0641">Proline biosynthesis</keyword>
<dbReference type="PANTHER" id="PTHR11063:SF8">
    <property type="entry name" value="DELTA-1-PYRROLINE-5-CARBOXYLATE SYNTHASE"/>
    <property type="match status" value="1"/>
</dbReference>
<dbReference type="Proteomes" id="UP000279908">
    <property type="component" value="Unassembled WGS sequence"/>
</dbReference>
<dbReference type="Gene3D" id="3.40.309.10">
    <property type="entry name" value="Aldehyde Dehydrogenase, Chain A, domain 2"/>
    <property type="match status" value="1"/>
</dbReference>
<organism evidence="9 10">
    <name type="scientific">Chlorobium phaeovibrioides</name>
    <dbReference type="NCBI Taxonomy" id="1094"/>
    <lineage>
        <taxon>Bacteria</taxon>
        <taxon>Pseudomonadati</taxon>
        <taxon>Chlorobiota</taxon>
        <taxon>Chlorobiia</taxon>
        <taxon>Chlorobiales</taxon>
        <taxon>Chlorobiaceae</taxon>
        <taxon>Chlorobium/Pelodictyon group</taxon>
        <taxon>Chlorobium</taxon>
    </lineage>
</organism>
<evidence type="ECO:0000256" key="3">
    <source>
        <dbReference type="ARBA" id="ARBA00022650"/>
    </source>
</evidence>
<evidence type="ECO:0000256" key="6">
    <source>
        <dbReference type="ARBA" id="ARBA00049024"/>
    </source>
</evidence>
<reference evidence="8 11" key="2">
    <citation type="submission" date="2019-11" db="EMBL/GenBank/DDBJ databases">
        <title>Green- and brown-colored morphotypes of Chlorobia in the stratified aquatic ecosystems of Kandalaksha Gulf (White Sea): A model for study of the accessory genome evolution.</title>
        <authorList>
            <person name="Grouzdev D.S."/>
        </authorList>
    </citation>
    <scope>NUCLEOTIDE SEQUENCE [LARGE SCALE GENOMIC DNA]</scope>
    <source>
        <strain evidence="8 11">ZM</strain>
    </source>
</reference>